<keyword evidence="6" id="KW-1185">Reference proteome</keyword>
<evidence type="ECO:0000256" key="3">
    <source>
        <dbReference type="ARBA" id="ARBA00023242"/>
    </source>
</evidence>
<dbReference type="GO" id="GO:0005730">
    <property type="term" value="C:nucleolus"/>
    <property type="evidence" value="ECO:0007669"/>
    <property type="project" value="TreeGrafter"/>
</dbReference>
<feature type="compositionally biased region" description="Acidic residues" evidence="4">
    <location>
        <begin position="123"/>
        <end position="146"/>
    </location>
</feature>
<dbReference type="RefSeq" id="XP_018026036.1">
    <property type="nucleotide sequence ID" value="XM_018170547.2"/>
</dbReference>
<dbReference type="GO" id="GO:0003723">
    <property type="term" value="F:RNA binding"/>
    <property type="evidence" value="ECO:0007669"/>
    <property type="project" value="TreeGrafter"/>
</dbReference>
<dbReference type="InterPro" id="IPR036824">
    <property type="entry name" value="Nucleoplasmin_core_dom_sf"/>
</dbReference>
<evidence type="ECO:0000313" key="7">
    <source>
        <dbReference type="RefSeq" id="XP_018026036.1"/>
    </source>
</evidence>
<dbReference type="GO" id="GO:0006338">
    <property type="term" value="P:chromatin remodeling"/>
    <property type="evidence" value="ECO:0007669"/>
    <property type="project" value="TreeGrafter"/>
</dbReference>
<organism evidence="6 8">
    <name type="scientific">Hyalella azteca</name>
    <name type="common">Amphipod</name>
    <dbReference type="NCBI Taxonomy" id="294128"/>
    <lineage>
        <taxon>Eukaryota</taxon>
        <taxon>Metazoa</taxon>
        <taxon>Ecdysozoa</taxon>
        <taxon>Arthropoda</taxon>
        <taxon>Crustacea</taxon>
        <taxon>Multicrustacea</taxon>
        <taxon>Malacostraca</taxon>
        <taxon>Eumalacostraca</taxon>
        <taxon>Peracarida</taxon>
        <taxon>Amphipoda</taxon>
        <taxon>Senticaudata</taxon>
        <taxon>Talitrida</taxon>
        <taxon>Talitroidea</taxon>
        <taxon>Hyalellidae</taxon>
        <taxon>Hyalella</taxon>
    </lineage>
</organism>
<dbReference type="PANTHER" id="PTHR22747:SF18">
    <property type="entry name" value="GEO09167P1-RELATED"/>
    <property type="match status" value="1"/>
</dbReference>
<dbReference type="Proteomes" id="UP000694843">
    <property type="component" value="Unplaced"/>
</dbReference>
<dbReference type="GO" id="GO:0005737">
    <property type="term" value="C:cytoplasm"/>
    <property type="evidence" value="ECO:0007669"/>
    <property type="project" value="TreeGrafter"/>
</dbReference>
<dbReference type="SUPFAM" id="SSF69203">
    <property type="entry name" value="Nucleoplasmin-like core domain"/>
    <property type="match status" value="1"/>
</dbReference>
<dbReference type="Gene3D" id="2.60.120.340">
    <property type="entry name" value="Nucleoplasmin core domain"/>
    <property type="match status" value="1"/>
</dbReference>
<comment type="similarity">
    <text evidence="2">Belongs to the nucleoplasmin family.</text>
</comment>
<keyword evidence="3" id="KW-0539">Nucleus</keyword>
<evidence type="ECO:0000313" key="8">
    <source>
        <dbReference type="RefSeq" id="XP_018026037.1"/>
    </source>
</evidence>
<dbReference type="Pfam" id="PF03066">
    <property type="entry name" value="Nucleoplasmin"/>
    <property type="match status" value="1"/>
</dbReference>
<name>A0A8B7PKT6_HYAAZ</name>
<dbReference type="GO" id="GO:0003682">
    <property type="term" value="F:chromatin binding"/>
    <property type="evidence" value="ECO:0007669"/>
    <property type="project" value="TreeGrafter"/>
</dbReference>
<accession>A0A8B7PKT6</accession>
<feature type="region of interest" description="Disordered" evidence="4">
    <location>
        <begin position="108"/>
        <end position="162"/>
    </location>
</feature>
<dbReference type="AlphaFoldDB" id="A0A8B7PKT6"/>
<sequence>MTTSAEKSYFWAITLDADHKEQKWDGLTTENTDDMIMVNHTLAVRQAVVGPGCKEDEVQVVEMEATGYGNKKIKVPVFASKGVTTVPTELLLTDQVVTFRLTHGSGPVYISGTHATESSVHPDDDEDEDGMMEPEEDDIEEEEEDLGPVRRNGSSAGQKRRH</sequence>
<evidence type="ECO:0000313" key="6">
    <source>
        <dbReference type="Proteomes" id="UP000694843"/>
    </source>
</evidence>
<evidence type="ECO:0000256" key="1">
    <source>
        <dbReference type="ARBA" id="ARBA00004123"/>
    </source>
</evidence>
<dbReference type="InterPro" id="IPR004301">
    <property type="entry name" value="Nucleoplasmin"/>
</dbReference>
<dbReference type="GO" id="GO:0042393">
    <property type="term" value="F:histone binding"/>
    <property type="evidence" value="ECO:0007669"/>
    <property type="project" value="TreeGrafter"/>
</dbReference>
<gene>
    <name evidence="7 8" type="primary">LOC108681509</name>
</gene>
<dbReference type="InterPro" id="IPR024057">
    <property type="entry name" value="Nucleoplasmin_core_dom"/>
</dbReference>
<evidence type="ECO:0000256" key="2">
    <source>
        <dbReference type="ARBA" id="ARBA00010744"/>
    </source>
</evidence>
<protein>
    <submittedName>
        <fullName evidence="7 8">Nucleoplasmin-like protein ANO39 isoform X1</fullName>
    </submittedName>
</protein>
<comment type="subcellular location">
    <subcellularLocation>
        <location evidence="1">Nucleus</location>
    </subcellularLocation>
</comment>
<dbReference type="GeneID" id="108681509"/>
<dbReference type="GO" id="GO:0005654">
    <property type="term" value="C:nucleoplasm"/>
    <property type="evidence" value="ECO:0007669"/>
    <property type="project" value="TreeGrafter"/>
</dbReference>
<evidence type="ECO:0000259" key="5">
    <source>
        <dbReference type="Pfam" id="PF03066"/>
    </source>
</evidence>
<reference evidence="7 8" key="1">
    <citation type="submission" date="2025-04" db="UniProtKB">
        <authorList>
            <consortium name="RefSeq"/>
        </authorList>
    </citation>
    <scope>IDENTIFICATION</scope>
    <source>
        <tissue evidence="7 8">Whole organism</tissue>
    </source>
</reference>
<evidence type="ECO:0000256" key="4">
    <source>
        <dbReference type="SAM" id="MobiDB-lite"/>
    </source>
</evidence>
<feature type="domain" description="Nucleoplasmin core" evidence="5">
    <location>
        <begin position="10"/>
        <end position="115"/>
    </location>
</feature>
<dbReference type="KEGG" id="hazt:108681509"/>
<dbReference type="OrthoDB" id="6075101at2759"/>
<dbReference type="RefSeq" id="XP_018026037.1">
    <property type="nucleotide sequence ID" value="XM_018170548.2"/>
</dbReference>
<feature type="compositionally biased region" description="Polar residues" evidence="4">
    <location>
        <begin position="152"/>
        <end position="162"/>
    </location>
</feature>
<proteinExistence type="inferred from homology"/>
<dbReference type="PANTHER" id="PTHR22747">
    <property type="entry name" value="NUCLEOPLASMIN"/>
    <property type="match status" value="1"/>
</dbReference>